<dbReference type="GO" id="GO:0005634">
    <property type="term" value="C:nucleus"/>
    <property type="evidence" value="ECO:0007669"/>
    <property type="project" value="TreeGrafter"/>
</dbReference>
<dbReference type="AlphaFoldDB" id="A0A8H4JMA3"/>
<dbReference type="PANTHER" id="PTHR42695">
    <property type="entry name" value="GLUTAMINE AMIDOTRANSFERASE YLR126C-RELATED"/>
    <property type="match status" value="1"/>
</dbReference>
<dbReference type="GO" id="GO:0016740">
    <property type="term" value="F:transferase activity"/>
    <property type="evidence" value="ECO:0007669"/>
    <property type="project" value="UniProtKB-KW"/>
</dbReference>
<reference evidence="2 3" key="1">
    <citation type="submission" date="2020-01" db="EMBL/GenBank/DDBJ databases">
        <title>Identification and distribution of gene clusters putatively required for synthesis of sphingolipid metabolism inhibitors in phylogenetically diverse species of the filamentous fungus Fusarium.</title>
        <authorList>
            <person name="Kim H.-S."/>
            <person name="Busman M."/>
            <person name="Brown D.W."/>
            <person name="Divon H."/>
            <person name="Uhlig S."/>
            <person name="Proctor R.H."/>
        </authorList>
    </citation>
    <scope>NUCLEOTIDE SEQUENCE [LARGE SCALE GENOMIC DNA]</scope>
    <source>
        <strain evidence="2 3">NRRL 13308</strain>
    </source>
</reference>
<dbReference type="InterPro" id="IPR044992">
    <property type="entry name" value="ChyE-like"/>
</dbReference>
<organism evidence="2 3">
    <name type="scientific">Fusarium acutatum</name>
    <dbReference type="NCBI Taxonomy" id="78861"/>
    <lineage>
        <taxon>Eukaryota</taxon>
        <taxon>Fungi</taxon>
        <taxon>Dikarya</taxon>
        <taxon>Ascomycota</taxon>
        <taxon>Pezizomycotina</taxon>
        <taxon>Sordariomycetes</taxon>
        <taxon>Hypocreomycetidae</taxon>
        <taxon>Hypocreales</taxon>
        <taxon>Nectriaceae</taxon>
        <taxon>Fusarium</taxon>
        <taxon>Fusarium fujikuroi species complex</taxon>
    </lineage>
</organism>
<dbReference type="OrthoDB" id="92161at2759"/>
<dbReference type="EMBL" id="JAADJF010000242">
    <property type="protein sequence ID" value="KAF4431486.1"/>
    <property type="molecule type" value="Genomic_DNA"/>
</dbReference>
<dbReference type="Proteomes" id="UP000536711">
    <property type="component" value="Unassembled WGS sequence"/>
</dbReference>
<protein>
    <submittedName>
        <fullName evidence="2">Glutamine amidotransferase type 1</fullName>
    </submittedName>
</protein>
<feature type="domain" description="Glutamine amidotransferase" evidence="1">
    <location>
        <begin position="49"/>
        <end position="189"/>
    </location>
</feature>
<dbReference type="GO" id="GO:0005829">
    <property type="term" value="C:cytosol"/>
    <property type="evidence" value="ECO:0007669"/>
    <property type="project" value="TreeGrafter"/>
</dbReference>
<evidence type="ECO:0000313" key="3">
    <source>
        <dbReference type="Proteomes" id="UP000536711"/>
    </source>
</evidence>
<dbReference type="InterPro" id="IPR017926">
    <property type="entry name" value="GATASE"/>
</dbReference>
<name>A0A8H4JMA3_9HYPO</name>
<dbReference type="SUPFAM" id="SSF52317">
    <property type="entry name" value="Class I glutamine amidotransferase-like"/>
    <property type="match status" value="1"/>
</dbReference>
<comment type="caution">
    <text evidence="2">The sequence shown here is derived from an EMBL/GenBank/DDBJ whole genome shotgun (WGS) entry which is preliminary data.</text>
</comment>
<sequence length="235" mass="26017">MQVLLIKDYSTEQIWGSLMTESFKLHIARHEPNVELDVCEACEGESIPSIDKYDLIILTGGTFNLLGTSYDKYPVWVQQVLATIRDLDGSQNKAKVLGFCWGHQAIQFAKGATLAPLATGPRIGVENVNLTPAGEDMFGLTTLNLMKFHKRYVKSTALGFTPLAASNEIFISDSNKVLSFQGHPEMTERIAQELIDADDGTYCVDTHNVPGGLKGIETAHDGDLVWEKIMKWARQ</sequence>
<proteinExistence type="predicted"/>
<dbReference type="InterPro" id="IPR029062">
    <property type="entry name" value="Class_I_gatase-like"/>
</dbReference>
<dbReference type="PANTHER" id="PTHR42695:SF5">
    <property type="entry name" value="GLUTAMINE AMIDOTRANSFERASE YLR126C-RELATED"/>
    <property type="match status" value="1"/>
</dbReference>
<evidence type="ECO:0000259" key="1">
    <source>
        <dbReference type="Pfam" id="PF00117"/>
    </source>
</evidence>
<evidence type="ECO:0000313" key="2">
    <source>
        <dbReference type="EMBL" id="KAF4431486.1"/>
    </source>
</evidence>
<keyword evidence="2" id="KW-0808">Transferase</keyword>
<accession>A0A8H4JMA3</accession>
<dbReference type="Pfam" id="PF00117">
    <property type="entry name" value="GATase"/>
    <property type="match status" value="1"/>
</dbReference>
<keyword evidence="3" id="KW-1185">Reference proteome</keyword>
<keyword evidence="2" id="KW-0315">Glutamine amidotransferase</keyword>
<gene>
    <name evidence="2" type="ORF">FACUT_8607</name>
</gene>
<dbReference type="Gene3D" id="3.40.50.880">
    <property type="match status" value="1"/>
</dbReference>